<proteinExistence type="predicted"/>
<keyword evidence="2" id="KW-1185">Reference proteome</keyword>
<dbReference type="EMBL" id="JBHUDY010000001">
    <property type="protein sequence ID" value="MFD1611008.1"/>
    <property type="molecule type" value="Genomic_DNA"/>
</dbReference>
<evidence type="ECO:0000313" key="2">
    <source>
        <dbReference type="Proteomes" id="UP001597115"/>
    </source>
</evidence>
<organism evidence="1 2">
    <name type="scientific">Sphingomonas tabacisoli</name>
    <dbReference type="NCBI Taxonomy" id="2249466"/>
    <lineage>
        <taxon>Bacteria</taxon>
        <taxon>Pseudomonadati</taxon>
        <taxon>Pseudomonadota</taxon>
        <taxon>Alphaproteobacteria</taxon>
        <taxon>Sphingomonadales</taxon>
        <taxon>Sphingomonadaceae</taxon>
        <taxon>Sphingomonas</taxon>
    </lineage>
</organism>
<accession>A0ABW4HZB6</accession>
<name>A0ABW4HZB6_9SPHN</name>
<dbReference type="Proteomes" id="UP001597115">
    <property type="component" value="Unassembled WGS sequence"/>
</dbReference>
<protein>
    <submittedName>
        <fullName evidence="1">Uncharacterized protein</fullName>
    </submittedName>
</protein>
<sequence>MVRTFSMIPEGTGTRIEIRYYGIQVPGPWKRCVGLKPPKQGP</sequence>
<reference evidence="2" key="1">
    <citation type="journal article" date="2019" name="Int. J. Syst. Evol. Microbiol.">
        <title>The Global Catalogue of Microorganisms (GCM) 10K type strain sequencing project: providing services to taxonomists for standard genome sequencing and annotation.</title>
        <authorList>
            <consortium name="The Broad Institute Genomics Platform"/>
            <consortium name="The Broad Institute Genome Sequencing Center for Infectious Disease"/>
            <person name="Wu L."/>
            <person name="Ma J."/>
        </authorList>
    </citation>
    <scope>NUCLEOTIDE SEQUENCE [LARGE SCALE GENOMIC DNA]</scope>
    <source>
        <strain evidence="2">CGMCC 1.16275</strain>
    </source>
</reference>
<gene>
    <name evidence="1" type="ORF">ACFSCW_04245</name>
</gene>
<evidence type="ECO:0000313" key="1">
    <source>
        <dbReference type="EMBL" id="MFD1611008.1"/>
    </source>
</evidence>
<comment type="caution">
    <text evidence="1">The sequence shown here is derived from an EMBL/GenBank/DDBJ whole genome shotgun (WGS) entry which is preliminary data.</text>
</comment>
<dbReference type="RefSeq" id="WP_380887225.1">
    <property type="nucleotide sequence ID" value="NZ_JBHUDY010000001.1"/>
</dbReference>